<sequence length="132" mass="14424">MTLDLKDRLEMNLTSTVDDQDTAMDNLGSYKGGSTTLLQWGPEKNISSSSCEQTFPHEHQVGGQSSFCWFPHLVPSFFLVFLHGLLAMASPKVHVHFTRRNLCGLTDDPNPGLIIGICHGSSPSSSTTMSLN</sequence>
<gene>
    <name evidence="1" type="ORF">CSSPJE1EN1_LOCUS8438</name>
</gene>
<organism evidence="1 2">
    <name type="scientific">Sphagnum jensenii</name>
    <dbReference type="NCBI Taxonomy" id="128206"/>
    <lineage>
        <taxon>Eukaryota</taxon>
        <taxon>Viridiplantae</taxon>
        <taxon>Streptophyta</taxon>
        <taxon>Embryophyta</taxon>
        <taxon>Bryophyta</taxon>
        <taxon>Sphagnophytina</taxon>
        <taxon>Sphagnopsida</taxon>
        <taxon>Sphagnales</taxon>
        <taxon>Sphagnaceae</taxon>
        <taxon>Sphagnum</taxon>
    </lineage>
</organism>
<evidence type="ECO:0000313" key="1">
    <source>
        <dbReference type="EMBL" id="CAK9262960.1"/>
    </source>
</evidence>
<dbReference type="EMBL" id="OZ020110">
    <property type="protein sequence ID" value="CAK9262960.1"/>
    <property type="molecule type" value="Genomic_DNA"/>
</dbReference>
<accession>A0ABP0WBS2</accession>
<name>A0ABP0WBS2_9BRYO</name>
<dbReference type="Proteomes" id="UP001497444">
    <property type="component" value="Chromosome 15"/>
</dbReference>
<proteinExistence type="predicted"/>
<evidence type="ECO:0000313" key="2">
    <source>
        <dbReference type="Proteomes" id="UP001497444"/>
    </source>
</evidence>
<keyword evidence="2" id="KW-1185">Reference proteome</keyword>
<reference evidence="1" key="1">
    <citation type="submission" date="2024-02" db="EMBL/GenBank/DDBJ databases">
        <authorList>
            <consortium name="ELIXIR-Norway"/>
            <consortium name="Elixir Norway"/>
        </authorList>
    </citation>
    <scope>NUCLEOTIDE SEQUENCE</scope>
</reference>
<protein>
    <submittedName>
        <fullName evidence="1">Uncharacterized protein</fullName>
    </submittedName>
</protein>